<gene>
    <name evidence="3" type="primary">yhaO</name>
    <name evidence="3" type="ORF">CA12_16890</name>
</gene>
<dbReference type="Gene3D" id="3.60.21.10">
    <property type="match status" value="1"/>
</dbReference>
<dbReference type="InterPro" id="IPR041796">
    <property type="entry name" value="Mre11_N"/>
</dbReference>
<dbReference type="AlphaFoldDB" id="A0A517P898"/>
<dbReference type="PIRSF" id="PIRSF033091">
    <property type="entry name" value="Pesterase_YhaO"/>
    <property type="match status" value="1"/>
</dbReference>
<keyword evidence="4" id="KW-1185">Reference proteome</keyword>
<dbReference type="InterPro" id="IPR050535">
    <property type="entry name" value="DNA_Repair-Maintenance_Comp"/>
</dbReference>
<accession>A0A517P898</accession>
<dbReference type="PANTHER" id="PTHR30337:SF7">
    <property type="entry name" value="PHOSPHOESTERASE"/>
    <property type="match status" value="1"/>
</dbReference>
<dbReference type="KEGG" id="acaf:CA12_16890"/>
<evidence type="ECO:0000259" key="2">
    <source>
        <dbReference type="Pfam" id="PF00149"/>
    </source>
</evidence>
<dbReference type="PANTHER" id="PTHR30337">
    <property type="entry name" value="COMPONENT OF ATP-DEPENDENT DSDNA EXONUCLEASE"/>
    <property type="match status" value="1"/>
</dbReference>
<name>A0A517P898_9PLAN</name>
<dbReference type="InterPro" id="IPR029052">
    <property type="entry name" value="Metallo-depent_PP-like"/>
</dbReference>
<dbReference type="Pfam" id="PF00149">
    <property type="entry name" value="Metallophos"/>
    <property type="match status" value="1"/>
</dbReference>
<evidence type="ECO:0000313" key="3">
    <source>
        <dbReference type="EMBL" id="QDT15604.1"/>
    </source>
</evidence>
<protein>
    <submittedName>
        <fullName evidence="3">Putative metallophosphoesterase YhaO</fullName>
    </submittedName>
</protein>
<dbReference type="CDD" id="cd00840">
    <property type="entry name" value="MPP_Mre11_N"/>
    <property type="match status" value="1"/>
</dbReference>
<proteinExistence type="predicted"/>
<dbReference type="GO" id="GO:0016787">
    <property type="term" value="F:hydrolase activity"/>
    <property type="evidence" value="ECO:0007669"/>
    <property type="project" value="UniProtKB-KW"/>
</dbReference>
<evidence type="ECO:0000313" key="4">
    <source>
        <dbReference type="Proteomes" id="UP000318741"/>
    </source>
</evidence>
<keyword evidence="1" id="KW-0378">Hydrolase</keyword>
<organism evidence="3 4">
    <name type="scientific">Alienimonas californiensis</name>
    <dbReference type="NCBI Taxonomy" id="2527989"/>
    <lineage>
        <taxon>Bacteria</taxon>
        <taxon>Pseudomonadati</taxon>
        <taxon>Planctomycetota</taxon>
        <taxon>Planctomycetia</taxon>
        <taxon>Planctomycetales</taxon>
        <taxon>Planctomycetaceae</taxon>
        <taxon>Alienimonas</taxon>
    </lineage>
</organism>
<feature type="domain" description="Calcineurin-like phosphoesterase" evidence="2">
    <location>
        <begin position="2"/>
        <end position="211"/>
    </location>
</feature>
<dbReference type="Proteomes" id="UP000318741">
    <property type="component" value="Chromosome"/>
</dbReference>
<dbReference type="OrthoDB" id="9773856at2"/>
<dbReference type="RefSeq" id="WP_145358516.1">
    <property type="nucleotide sequence ID" value="NZ_CP036265.1"/>
</dbReference>
<dbReference type="SUPFAM" id="SSF56300">
    <property type="entry name" value="Metallo-dependent phosphatases"/>
    <property type="match status" value="1"/>
</dbReference>
<dbReference type="InterPro" id="IPR004843">
    <property type="entry name" value="Calcineurin-like_PHP"/>
</dbReference>
<sequence length="440" mass="47268">MFRFLHAADLHIDSPLGGLAAYEGAPVGQIRTATRRAVENLVALALGEDRTPGCSEQRQPVDFVLIAGDVYDGAWRDFSTGLFFADKLNRLREADIPVVLLAGNHDADSVITRQLALPDNAVTLSTESPQSHRIDLADHGVTVHGQGFATRAVKTDLSSHYPAPDAGRFNVGLLHTSATGSEQHEPYAPCKPTELAAKGYDYWALGHIHTPWDLHDAADPHAAPIVFPGNTQGRHARELGPRGCRLVTVHDDGRVESEFRPLDVVRWDKVEVNVAELVAGGEDSPDDFLRAAAEGLEAAVANAREDRDRLLAVRVEFVGTTPADATLRADPHGLEYDVKNVANRFGGVWVEKVKISTRAPEADGAAGDDGPLGVLAEVLAEARRDPEALAALAEVALRDLRGSLRSNLSGREGPDLSDPERLKSLLADAGKLARDRLTAG</sequence>
<evidence type="ECO:0000256" key="1">
    <source>
        <dbReference type="ARBA" id="ARBA00022801"/>
    </source>
</evidence>
<dbReference type="InterPro" id="IPR014576">
    <property type="entry name" value="Pesterase_YhaO"/>
</dbReference>
<dbReference type="EMBL" id="CP036265">
    <property type="protein sequence ID" value="QDT15604.1"/>
    <property type="molecule type" value="Genomic_DNA"/>
</dbReference>
<reference evidence="3 4" key="1">
    <citation type="submission" date="2019-02" db="EMBL/GenBank/DDBJ databases">
        <title>Deep-cultivation of Planctomycetes and their phenomic and genomic characterization uncovers novel biology.</title>
        <authorList>
            <person name="Wiegand S."/>
            <person name="Jogler M."/>
            <person name="Boedeker C."/>
            <person name="Pinto D."/>
            <person name="Vollmers J."/>
            <person name="Rivas-Marin E."/>
            <person name="Kohn T."/>
            <person name="Peeters S.H."/>
            <person name="Heuer A."/>
            <person name="Rast P."/>
            <person name="Oberbeckmann S."/>
            <person name="Bunk B."/>
            <person name="Jeske O."/>
            <person name="Meyerdierks A."/>
            <person name="Storesund J.E."/>
            <person name="Kallscheuer N."/>
            <person name="Luecker S."/>
            <person name="Lage O.M."/>
            <person name="Pohl T."/>
            <person name="Merkel B.J."/>
            <person name="Hornburger P."/>
            <person name="Mueller R.-W."/>
            <person name="Bruemmer F."/>
            <person name="Labrenz M."/>
            <person name="Spormann A.M."/>
            <person name="Op den Camp H."/>
            <person name="Overmann J."/>
            <person name="Amann R."/>
            <person name="Jetten M.S.M."/>
            <person name="Mascher T."/>
            <person name="Medema M.H."/>
            <person name="Devos D.P."/>
            <person name="Kaster A.-K."/>
            <person name="Ovreas L."/>
            <person name="Rohde M."/>
            <person name="Galperin M.Y."/>
            <person name="Jogler C."/>
        </authorList>
    </citation>
    <scope>NUCLEOTIDE SEQUENCE [LARGE SCALE GENOMIC DNA]</scope>
    <source>
        <strain evidence="3 4">CA12</strain>
    </source>
</reference>